<keyword evidence="1" id="KW-0805">Transcription regulation</keyword>
<reference evidence="5 6" key="1">
    <citation type="submission" date="2018-06" db="EMBL/GenBank/DDBJ databases">
        <title>Paenibacillus montanisoli sp. nov., isolated from mountain area soil.</title>
        <authorList>
            <person name="Wu M."/>
        </authorList>
    </citation>
    <scope>NUCLEOTIDE SEQUENCE [LARGE SCALE GENOMIC DNA]</scope>
    <source>
        <strain evidence="5 6">RA17</strain>
    </source>
</reference>
<dbReference type="Pfam" id="PF02311">
    <property type="entry name" value="AraC_binding"/>
    <property type="match status" value="1"/>
</dbReference>
<dbReference type="GO" id="GO:0003700">
    <property type="term" value="F:DNA-binding transcription factor activity"/>
    <property type="evidence" value="ECO:0007669"/>
    <property type="project" value="InterPro"/>
</dbReference>
<keyword evidence="2" id="KW-0238">DNA-binding</keyword>
<dbReference type="OrthoDB" id="185320at2"/>
<dbReference type="PRINTS" id="PR00032">
    <property type="entry name" value="HTHARAC"/>
</dbReference>
<evidence type="ECO:0000256" key="3">
    <source>
        <dbReference type="ARBA" id="ARBA00023163"/>
    </source>
</evidence>
<dbReference type="InterPro" id="IPR020449">
    <property type="entry name" value="Tscrpt_reg_AraC-type_HTH"/>
</dbReference>
<dbReference type="Gene3D" id="1.10.10.60">
    <property type="entry name" value="Homeodomain-like"/>
    <property type="match status" value="1"/>
</dbReference>
<organism evidence="5 6">
    <name type="scientific">Paenibacillus montanisoli</name>
    <dbReference type="NCBI Taxonomy" id="2081970"/>
    <lineage>
        <taxon>Bacteria</taxon>
        <taxon>Bacillati</taxon>
        <taxon>Bacillota</taxon>
        <taxon>Bacilli</taxon>
        <taxon>Bacillales</taxon>
        <taxon>Paenibacillaceae</taxon>
        <taxon>Paenibacillus</taxon>
    </lineage>
</organism>
<gene>
    <name evidence="5" type="ORF">DL346_10420</name>
</gene>
<evidence type="ECO:0000256" key="1">
    <source>
        <dbReference type="ARBA" id="ARBA00023015"/>
    </source>
</evidence>
<name>A0A328U6Y5_9BACL</name>
<dbReference type="InterPro" id="IPR037923">
    <property type="entry name" value="HTH-like"/>
</dbReference>
<comment type="caution">
    <text evidence="5">The sequence shown here is derived from an EMBL/GenBank/DDBJ whole genome shotgun (WGS) entry which is preliminary data.</text>
</comment>
<dbReference type="InterPro" id="IPR018060">
    <property type="entry name" value="HTH_AraC"/>
</dbReference>
<dbReference type="SUPFAM" id="SSF51215">
    <property type="entry name" value="Regulatory protein AraC"/>
    <property type="match status" value="1"/>
</dbReference>
<dbReference type="InterPro" id="IPR009057">
    <property type="entry name" value="Homeodomain-like_sf"/>
</dbReference>
<dbReference type="Proteomes" id="UP000249260">
    <property type="component" value="Unassembled WGS sequence"/>
</dbReference>
<dbReference type="PANTHER" id="PTHR43280">
    <property type="entry name" value="ARAC-FAMILY TRANSCRIPTIONAL REGULATOR"/>
    <property type="match status" value="1"/>
</dbReference>
<dbReference type="AlphaFoldDB" id="A0A328U6Y5"/>
<evidence type="ECO:0000259" key="4">
    <source>
        <dbReference type="PROSITE" id="PS01124"/>
    </source>
</evidence>
<sequence length="296" mass="34859">MFIIGKEFIYNREKSKLHIYIDSENNERQLPLSLIDVGYQKITENYKHSWPFYQIVCCYQGEGSVTIDNNVYRLSQGSIFYLSPNTEHEYHLDGNPYFLSWVSFNGYLMERLPKDYELPDDCNHAVIQDRFYPRIHMQIMSILEHFDMSYLIERTSVLMYGILIEFFIQYKSRHSASNPINQNHLIDAAIDWMKSNIQTPTDISCLADNLGISRQHLNRLFRSRFNTTTKDFFMKLKILQAEKDLIHYPEIAVKDIALQLGFVNASHFTKVFHKIAGVSPTEHRAKQQIRRTALNK</sequence>
<dbReference type="GO" id="GO:0043565">
    <property type="term" value="F:sequence-specific DNA binding"/>
    <property type="evidence" value="ECO:0007669"/>
    <property type="project" value="InterPro"/>
</dbReference>
<dbReference type="PANTHER" id="PTHR43280:SF28">
    <property type="entry name" value="HTH-TYPE TRANSCRIPTIONAL ACTIVATOR RHAS"/>
    <property type="match status" value="1"/>
</dbReference>
<evidence type="ECO:0000313" key="5">
    <source>
        <dbReference type="EMBL" id="RAP75844.1"/>
    </source>
</evidence>
<keyword evidence="6" id="KW-1185">Reference proteome</keyword>
<dbReference type="EMBL" id="QLUW01000002">
    <property type="protein sequence ID" value="RAP75844.1"/>
    <property type="molecule type" value="Genomic_DNA"/>
</dbReference>
<keyword evidence="3" id="KW-0804">Transcription</keyword>
<dbReference type="SUPFAM" id="SSF46689">
    <property type="entry name" value="Homeodomain-like"/>
    <property type="match status" value="2"/>
</dbReference>
<evidence type="ECO:0000256" key="2">
    <source>
        <dbReference type="ARBA" id="ARBA00023125"/>
    </source>
</evidence>
<accession>A0A328U6Y5</accession>
<dbReference type="Gene3D" id="2.60.120.10">
    <property type="entry name" value="Jelly Rolls"/>
    <property type="match status" value="1"/>
</dbReference>
<dbReference type="InterPro" id="IPR014710">
    <property type="entry name" value="RmlC-like_jellyroll"/>
</dbReference>
<protein>
    <recommendedName>
        <fullName evidence="4">HTH araC/xylS-type domain-containing protein</fullName>
    </recommendedName>
</protein>
<evidence type="ECO:0000313" key="6">
    <source>
        <dbReference type="Proteomes" id="UP000249260"/>
    </source>
</evidence>
<dbReference type="Pfam" id="PF12833">
    <property type="entry name" value="HTH_18"/>
    <property type="match status" value="1"/>
</dbReference>
<dbReference type="PROSITE" id="PS01124">
    <property type="entry name" value="HTH_ARAC_FAMILY_2"/>
    <property type="match status" value="1"/>
</dbReference>
<proteinExistence type="predicted"/>
<dbReference type="InterPro" id="IPR003313">
    <property type="entry name" value="AraC-bd"/>
</dbReference>
<dbReference type="SMART" id="SM00342">
    <property type="entry name" value="HTH_ARAC"/>
    <property type="match status" value="1"/>
</dbReference>
<feature type="domain" description="HTH araC/xylS-type" evidence="4">
    <location>
        <begin position="187"/>
        <end position="286"/>
    </location>
</feature>